<dbReference type="PANTHER" id="PTHR39569">
    <property type="entry name" value="INORGANIC TRIPHOSPHATASE"/>
    <property type="match status" value="1"/>
</dbReference>
<dbReference type="Pfam" id="PF05235">
    <property type="entry name" value="CHAD"/>
    <property type="match status" value="1"/>
</dbReference>
<keyword evidence="5" id="KW-1185">Reference proteome</keyword>
<dbReference type="Pfam" id="PF01928">
    <property type="entry name" value="CYTH"/>
    <property type="match status" value="1"/>
</dbReference>
<dbReference type="PROSITE" id="PS51707">
    <property type="entry name" value="CYTH"/>
    <property type="match status" value="1"/>
</dbReference>
<evidence type="ECO:0000256" key="1">
    <source>
        <dbReference type="SAM" id="MobiDB-lite"/>
    </source>
</evidence>
<evidence type="ECO:0000259" key="3">
    <source>
        <dbReference type="PROSITE" id="PS51708"/>
    </source>
</evidence>
<evidence type="ECO:0000313" key="5">
    <source>
        <dbReference type="Proteomes" id="UP000239709"/>
    </source>
</evidence>
<dbReference type="SUPFAM" id="SSF55154">
    <property type="entry name" value="CYTH-like phosphatases"/>
    <property type="match status" value="1"/>
</dbReference>
<accession>A0A2S0MIB3</accession>
<dbReference type="SMART" id="SM01118">
    <property type="entry name" value="CYTH"/>
    <property type="match status" value="1"/>
</dbReference>
<dbReference type="InterPro" id="IPR039013">
    <property type="entry name" value="YgiF"/>
</dbReference>
<dbReference type="Proteomes" id="UP000239709">
    <property type="component" value="Chromosome"/>
</dbReference>
<proteinExistence type="predicted"/>
<gene>
    <name evidence="4" type="ORF">C6570_16010</name>
</gene>
<dbReference type="RefSeq" id="WP_106704103.1">
    <property type="nucleotide sequence ID" value="NZ_CP027666.1"/>
</dbReference>
<dbReference type="OrthoDB" id="3034217at2"/>
<dbReference type="GO" id="GO:0046872">
    <property type="term" value="F:metal ion binding"/>
    <property type="evidence" value="ECO:0007669"/>
    <property type="project" value="TreeGrafter"/>
</dbReference>
<feature type="region of interest" description="Disordered" evidence="1">
    <location>
        <begin position="180"/>
        <end position="212"/>
    </location>
</feature>
<dbReference type="InterPro" id="IPR033469">
    <property type="entry name" value="CYTH-like_dom_sf"/>
</dbReference>
<feature type="domain" description="CHAD" evidence="3">
    <location>
        <begin position="281"/>
        <end position="566"/>
    </location>
</feature>
<dbReference type="PROSITE" id="PS51708">
    <property type="entry name" value="CHAD"/>
    <property type="match status" value="1"/>
</dbReference>
<dbReference type="KEGG" id="otk:C6570_16010"/>
<feature type="region of interest" description="Disordered" evidence="1">
    <location>
        <begin position="1"/>
        <end position="26"/>
    </location>
</feature>
<sequence length="566" mass="60819">MPRRPSNPSPGADKAAASGSETELKLSLPGADPARIGTLLAQLPLLANLPVAVQRLDNVYFDTPDQRLHRARAALRVRRIEVDGVPARWVQTLKTAPTATGGLSQRGEWETPVAGPALDLAALQATPAWPALDPDGTLWPELAPAFVTEATRTLREVQGEHGARIELVLDIGRVRTMAAGESGAATPAPGGKKFSAGQRRKTKAPAAGPAASTGQGEVALCELELELLAGQPEALFALADQIAQHIAVLPASVSKAERGWRLLEGTTHAPRRARLPSLTRATPVSAAAAAVLGEALGQFLDNLGGILQSDGPELVHQARVGWRRWRSALWMFKPLFAHHPLPDAAPLRPLLKAMGATRDLDVAGLESLPPWSEAYIDGNAERAEQWQAMETAVQAERRIRRAGLLSVLQAPATGRALLQLEQWLHALPQATAATDVGAQPLGHWARRRARRLHRRLKQAVRALKNAPAPTPPTPGSSTTMPPVASPDHQHRVRLLAKRTRYVLQSLTLVLPKRRTRRWADRATDLQTRIGAARDLMLLANLLEPLGVDGAILGFMRGVAAGRLADD</sequence>
<dbReference type="InterPro" id="IPR038186">
    <property type="entry name" value="CHAD_dom_sf"/>
</dbReference>
<feature type="domain" description="CYTH" evidence="2">
    <location>
        <begin position="19"/>
        <end position="266"/>
    </location>
</feature>
<dbReference type="SMART" id="SM00880">
    <property type="entry name" value="CHAD"/>
    <property type="match status" value="1"/>
</dbReference>
<dbReference type="InterPro" id="IPR007899">
    <property type="entry name" value="CHAD_dom"/>
</dbReference>
<dbReference type="Gene3D" id="2.40.320.10">
    <property type="entry name" value="Hypothetical Protein Pfu-838710-001"/>
    <property type="match status" value="1"/>
</dbReference>
<organism evidence="4 5">
    <name type="scientific">Ottowia oryzae</name>
    <dbReference type="NCBI Taxonomy" id="2109914"/>
    <lineage>
        <taxon>Bacteria</taxon>
        <taxon>Pseudomonadati</taxon>
        <taxon>Pseudomonadota</taxon>
        <taxon>Betaproteobacteria</taxon>
        <taxon>Burkholderiales</taxon>
        <taxon>Comamonadaceae</taxon>
        <taxon>Ottowia</taxon>
    </lineage>
</organism>
<protein>
    <submittedName>
        <fullName evidence="4">Inorganic triphosphatase</fullName>
    </submittedName>
</protein>
<dbReference type="PANTHER" id="PTHR39569:SF1">
    <property type="entry name" value="INORGANIC TRIPHOSPHATASE"/>
    <property type="match status" value="1"/>
</dbReference>
<feature type="region of interest" description="Disordered" evidence="1">
    <location>
        <begin position="464"/>
        <end position="486"/>
    </location>
</feature>
<dbReference type="GO" id="GO:0050355">
    <property type="term" value="F:inorganic triphosphate phosphatase activity"/>
    <property type="evidence" value="ECO:0007669"/>
    <property type="project" value="InterPro"/>
</dbReference>
<reference evidence="4 5" key="1">
    <citation type="submission" date="2018-03" db="EMBL/GenBank/DDBJ databases">
        <title>Genome sequencing of Ottowia sp.</title>
        <authorList>
            <person name="Kim S.-J."/>
            <person name="Heo J."/>
            <person name="Kwon S.-W."/>
        </authorList>
    </citation>
    <scope>NUCLEOTIDE SEQUENCE [LARGE SCALE GENOMIC DNA]</scope>
    <source>
        <strain evidence="4 5">KADR8-3</strain>
    </source>
</reference>
<dbReference type="InterPro" id="IPR023577">
    <property type="entry name" value="CYTH_domain"/>
</dbReference>
<name>A0A2S0MIB3_9BURK</name>
<evidence type="ECO:0000259" key="2">
    <source>
        <dbReference type="PROSITE" id="PS51707"/>
    </source>
</evidence>
<dbReference type="AlphaFoldDB" id="A0A2S0MIB3"/>
<dbReference type="Gene3D" id="1.40.20.10">
    <property type="entry name" value="CHAD domain"/>
    <property type="match status" value="1"/>
</dbReference>
<evidence type="ECO:0000313" key="4">
    <source>
        <dbReference type="EMBL" id="AVO35557.1"/>
    </source>
</evidence>
<dbReference type="EMBL" id="CP027666">
    <property type="protein sequence ID" value="AVO35557.1"/>
    <property type="molecule type" value="Genomic_DNA"/>
</dbReference>